<name>L8WHQ2_THACA</name>
<feature type="region of interest" description="Disordered" evidence="1">
    <location>
        <begin position="149"/>
        <end position="211"/>
    </location>
</feature>
<reference evidence="2 3" key="1">
    <citation type="journal article" date="2013" name="Nat. Commun.">
        <title>The evolution and pathogenic mechanisms of the rice sheath blight pathogen.</title>
        <authorList>
            <person name="Zheng A."/>
            <person name="Lin R."/>
            <person name="Xu L."/>
            <person name="Qin P."/>
            <person name="Tang C."/>
            <person name="Ai P."/>
            <person name="Zhang D."/>
            <person name="Liu Y."/>
            <person name="Sun Z."/>
            <person name="Feng H."/>
            <person name="Wang Y."/>
            <person name="Chen Y."/>
            <person name="Liang X."/>
            <person name="Fu R."/>
            <person name="Li Q."/>
            <person name="Zhang J."/>
            <person name="Yu X."/>
            <person name="Xie Z."/>
            <person name="Ding L."/>
            <person name="Guan P."/>
            <person name="Tang J."/>
            <person name="Liang Y."/>
            <person name="Wang S."/>
            <person name="Deng Q."/>
            <person name="Li S."/>
            <person name="Zhu J."/>
            <person name="Wang L."/>
            <person name="Liu H."/>
            <person name="Li P."/>
        </authorList>
    </citation>
    <scope>NUCLEOTIDE SEQUENCE [LARGE SCALE GENOMIC DNA]</scope>
    <source>
        <strain evidence="3">AG-1 IA</strain>
    </source>
</reference>
<keyword evidence="3" id="KW-1185">Reference proteome</keyword>
<evidence type="ECO:0000313" key="3">
    <source>
        <dbReference type="Proteomes" id="UP000011668"/>
    </source>
</evidence>
<protein>
    <submittedName>
        <fullName evidence="2">Uncharacterized protein</fullName>
    </submittedName>
</protein>
<comment type="caution">
    <text evidence="2">The sequence shown here is derived from an EMBL/GenBank/DDBJ whole genome shotgun (WGS) entry which is preliminary data.</text>
</comment>
<dbReference type="Proteomes" id="UP000011668">
    <property type="component" value="Unassembled WGS sequence"/>
</dbReference>
<evidence type="ECO:0000256" key="1">
    <source>
        <dbReference type="SAM" id="MobiDB-lite"/>
    </source>
</evidence>
<dbReference type="AlphaFoldDB" id="L8WHQ2"/>
<organism evidence="2 3">
    <name type="scientific">Thanatephorus cucumeris (strain AG1-IA)</name>
    <name type="common">Rice sheath blight fungus</name>
    <name type="synonym">Rhizoctonia solani</name>
    <dbReference type="NCBI Taxonomy" id="983506"/>
    <lineage>
        <taxon>Eukaryota</taxon>
        <taxon>Fungi</taxon>
        <taxon>Dikarya</taxon>
        <taxon>Basidiomycota</taxon>
        <taxon>Agaricomycotina</taxon>
        <taxon>Agaricomycetes</taxon>
        <taxon>Cantharellales</taxon>
        <taxon>Ceratobasidiaceae</taxon>
        <taxon>Rhizoctonia</taxon>
        <taxon>Rhizoctonia solani AG-1</taxon>
    </lineage>
</organism>
<sequence length="211" mass="23521">MSRQSVCLRRYPVPVRSTWFLRLRPPTTSEKVPGFPVVPPSPATAAFLREPVAPPSTHTSHEGLLEPGFIRSLMRGIERDEHDGFSLEDPSEGRYASVHARDSFASTSYRDSLASSAYPRDSFQARHHPYDYSVEDLRTQTEDLEELEPPLFGAGSLDAQGGGPRSFPRFPRSQTHFDSLNPSGVRSSVPPRVSRPLAQRRARGPAQKKRA</sequence>
<dbReference type="HOGENOM" id="CLU_1305605_0_0_1"/>
<dbReference type="OrthoDB" id="5595612at2759"/>
<gene>
    <name evidence="2" type="ORF">AG1IA_10071</name>
</gene>
<dbReference type="STRING" id="983506.L8WHQ2"/>
<dbReference type="EMBL" id="AFRT01004914">
    <property type="protein sequence ID" value="ELU35899.1"/>
    <property type="molecule type" value="Genomic_DNA"/>
</dbReference>
<feature type="compositionally biased region" description="Basic residues" evidence="1">
    <location>
        <begin position="198"/>
        <end position="211"/>
    </location>
</feature>
<accession>L8WHQ2</accession>
<evidence type="ECO:0000313" key="2">
    <source>
        <dbReference type="EMBL" id="ELU35899.1"/>
    </source>
</evidence>
<feature type="compositionally biased region" description="Low complexity" evidence="1">
    <location>
        <begin position="185"/>
        <end position="196"/>
    </location>
</feature>
<proteinExistence type="predicted"/>
<feature type="compositionally biased region" description="Polar residues" evidence="1">
    <location>
        <begin position="172"/>
        <end position="184"/>
    </location>
</feature>